<evidence type="ECO:0000313" key="1">
    <source>
        <dbReference type="EMBL" id="GBM33289.1"/>
    </source>
</evidence>
<protein>
    <submittedName>
        <fullName evidence="1">Uncharacterized protein</fullName>
    </submittedName>
</protein>
<dbReference type="GO" id="GO:0003924">
    <property type="term" value="F:GTPase activity"/>
    <property type="evidence" value="ECO:0007669"/>
    <property type="project" value="InterPro"/>
</dbReference>
<proteinExistence type="predicted"/>
<dbReference type="Pfam" id="PF00071">
    <property type="entry name" value="Ras"/>
    <property type="match status" value="1"/>
</dbReference>
<sequence>MVKRAVPTLEILVAGEPGSGKANFINRFLYYHPSSAEVRRKRDTTHFMYKPGKDFKIQLHDISNVENIDRNSFDKMDVVFFCYAANDPESFQSLEKWIGLMRAEVKEEKMHSSPPRTKKEVHSFLVADLSNSDSQRNVAEHLARKAKTLKEIFGINRFIESSFEDEESASSAFQTIVNELISPKLGEKCSLHKLYKESSEKCSKTYLTEIFPSGLPKPYLDKPSSLGSPNYGDGDFAEIFRYENFEDCHEKVLFRRAAKKIHEMLRDETYFSCL</sequence>
<dbReference type="InterPro" id="IPR001806">
    <property type="entry name" value="Small_GTPase"/>
</dbReference>
<dbReference type="SUPFAM" id="SSF52540">
    <property type="entry name" value="P-loop containing nucleoside triphosphate hydrolases"/>
    <property type="match status" value="1"/>
</dbReference>
<dbReference type="Gene3D" id="3.40.50.300">
    <property type="entry name" value="P-loop containing nucleotide triphosphate hydrolases"/>
    <property type="match status" value="1"/>
</dbReference>
<accession>A0A4Y2EYC5</accession>
<evidence type="ECO:0000313" key="2">
    <source>
        <dbReference type="Proteomes" id="UP000499080"/>
    </source>
</evidence>
<dbReference type="EMBL" id="BGPR01000730">
    <property type="protein sequence ID" value="GBM33289.1"/>
    <property type="molecule type" value="Genomic_DNA"/>
</dbReference>
<dbReference type="PRINTS" id="PR00449">
    <property type="entry name" value="RASTRNSFRMNG"/>
</dbReference>
<keyword evidence="2" id="KW-1185">Reference proteome</keyword>
<dbReference type="Proteomes" id="UP000499080">
    <property type="component" value="Unassembled WGS sequence"/>
</dbReference>
<organism evidence="1 2">
    <name type="scientific">Araneus ventricosus</name>
    <name type="common">Orbweaver spider</name>
    <name type="synonym">Epeira ventricosa</name>
    <dbReference type="NCBI Taxonomy" id="182803"/>
    <lineage>
        <taxon>Eukaryota</taxon>
        <taxon>Metazoa</taxon>
        <taxon>Ecdysozoa</taxon>
        <taxon>Arthropoda</taxon>
        <taxon>Chelicerata</taxon>
        <taxon>Arachnida</taxon>
        <taxon>Araneae</taxon>
        <taxon>Araneomorphae</taxon>
        <taxon>Entelegynae</taxon>
        <taxon>Araneoidea</taxon>
        <taxon>Araneidae</taxon>
        <taxon>Araneus</taxon>
    </lineage>
</organism>
<dbReference type="GO" id="GO:0005525">
    <property type="term" value="F:GTP binding"/>
    <property type="evidence" value="ECO:0007669"/>
    <property type="project" value="InterPro"/>
</dbReference>
<dbReference type="SMART" id="SM00175">
    <property type="entry name" value="RAB"/>
    <property type="match status" value="1"/>
</dbReference>
<comment type="caution">
    <text evidence="1">The sequence shown here is derived from an EMBL/GenBank/DDBJ whole genome shotgun (WGS) entry which is preliminary data.</text>
</comment>
<name>A0A4Y2EYC5_ARAVE</name>
<dbReference type="OrthoDB" id="25896at2759"/>
<dbReference type="InterPro" id="IPR027417">
    <property type="entry name" value="P-loop_NTPase"/>
</dbReference>
<gene>
    <name evidence="1" type="ORF">AVEN_101625_1</name>
</gene>
<dbReference type="AlphaFoldDB" id="A0A4Y2EYC5"/>
<reference evidence="1 2" key="1">
    <citation type="journal article" date="2019" name="Sci. Rep.">
        <title>Orb-weaving spider Araneus ventricosus genome elucidates the spidroin gene catalogue.</title>
        <authorList>
            <person name="Kono N."/>
            <person name="Nakamura H."/>
            <person name="Ohtoshi R."/>
            <person name="Moran D.A.P."/>
            <person name="Shinohara A."/>
            <person name="Yoshida Y."/>
            <person name="Fujiwara M."/>
            <person name="Mori M."/>
            <person name="Tomita M."/>
            <person name="Arakawa K."/>
        </authorList>
    </citation>
    <scope>NUCLEOTIDE SEQUENCE [LARGE SCALE GENOMIC DNA]</scope>
</reference>
<dbReference type="PROSITE" id="PS51419">
    <property type="entry name" value="RAB"/>
    <property type="match status" value="1"/>
</dbReference>